<evidence type="ECO:0000313" key="1">
    <source>
        <dbReference type="EMBL" id="TKK85732.1"/>
    </source>
</evidence>
<evidence type="ECO:0008006" key="3">
    <source>
        <dbReference type="Google" id="ProtNLM"/>
    </source>
</evidence>
<dbReference type="InterPro" id="IPR012337">
    <property type="entry name" value="RNaseH-like_sf"/>
</dbReference>
<protein>
    <recommendedName>
        <fullName evidence="3">NurA domain-containing protein</fullName>
    </recommendedName>
</protein>
<comment type="caution">
    <text evidence="1">The sequence shown here is derived from an EMBL/GenBank/DDBJ whole genome shotgun (WGS) entry which is preliminary data.</text>
</comment>
<evidence type="ECO:0000313" key="2">
    <source>
        <dbReference type="Proteomes" id="UP000308705"/>
    </source>
</evidence>
<reference evidence="1 2" key="1">
    <citation type="submission" date="2019-04" db="EMBL/GenBank/DDBJ databases">
        <title>Herbidospora sp. NEAU-GS14.nov., a novel actinomycete isolated from soil.</title>
        <authorList>
            <person name="Han L."/>
        </authorList>
    </citation>
    <scope>NUCLEOTIDE SEQUENCE [LARGE SCALE GENOMIC DNA]</scope>
    <source>
        <strain evidence="1 2">NEAU-GS14</strain>
    </source>
</reference>
<organism evidence="1 2">
    <name type="scientific">Herbidospora galbida</name>
    <dbReference type="NCBI Taxonomy" id="2575442"/>
    <lineage>
        <taxon>Bacteria</taxon>
        <taxon>Bacillati</taxon>
        <taxon>Actinomycetota</taxon>
        <taxon>Actinomycetes</taxon>
        <taxon>Streptosporangiales</taxon>
        <taxon>Streptosporangiaceae</taxon>
        <taxon>Herbidospora</taxon>
    </lineage>
</organism>
<gene>
    <name evidence="1" type="ORF">FDA94_24125</name>
</gene>
<dbReference type="SUPFAM" id="SSF53098">
    <property type="entry name" value="Ribonuclease H-like"/>
    <property type="match status" value="1"/>
</dbReference>
<name>A0A4U3MBH0_9ACTN</name>
<dbReference type="Proteomes" id="UP000308705">
    <property type="component" value="Unassembled WGS sequence"/>
</dbReference>
<dbReference type="RefSeq" id="WP_137249357.1">
    <property type="nucleotide sequence ID" value="NZ_SZQA01000025.1"/>
</dbReference>
<dbReference type="OrthoDB" id="255198at2"/>
<dbReference type="EMBL" id="SZQA01000025">
    <property type="protein sequence ID" value="TKK85732.1"/>
    <property type="molecule type" value="Genomic_DNA"/>
</dbReference>
<dbReference type="AlphaFoldDB" id="A0A4U3MBH0"/>
<accession>A0A4U3MBH0</accession>
<sequence>MTTTYHAPGFSVDPWDPGYGASLAFEAEMEGSSAALTLDVEIPVLQWRPITPGATTKRPETLLIADGVRRIDARVWVDDPEGGMPAPGIAASYAAGIVRCGEGAEPVAVEVKRGVFSPAKGVADLVAGPVTYTSHEVTGDDDGSLALQQKLTELEVDLALRYRAQTGHDELLVVDGPLRGRTHLPNAVGYVKTHHTSYLPPAQSAVVSDLKPGQRTPVFFMGTNWSRYAWYLRLPTISTAPWAGIARCEAGADLSAEDAAELADRVTVALPPMAGVDYKDPRAPQNLVPIGGLEKLLRHRLGDARLLYRALRTAAVAG</sequence>
<proteinExistence type="predicted"/>
<keyword evidence="2" id="KW-1185">Reference proteome</keyword>